<dbReference type="Pfam" id="PF00672">
    <property type="entry name" value="HAMP"/>
    <property type="match status" value="1"/>
</dbReference>
<feature type="transmembrane region" description="Helical" evidence="7">
    <location>
        <begin position="188"/>
        <end position="205"/>
    </location>
</feature>
<dbReference type="RefSeq" id="WP_204518489.1">
    <property type="nucleotide sequence ID" value="NZ_BAABIN010000016.1"/>
</dbReference>
<evidence type="ECO:0000256" key="2">
    <source>
        <dbReference type="ARBA" id="ARBA00022475"/>
    </source>
</evidence>
<dbReference type="Pfam" id="PF00015">
    <property type="entry name" value="MCPsignal"/>
    <property type="match status" value="1"/>
</dbReference>
<evidence type="ECO:0000256" key="5">
    <source>
        <dbReference type="ARBA" id="ARBA00029447"/>
    </source>
</evidence>
<comment type="subcellular location">
    <subcellularLocation>
        <location evidence="1">Cell membrane</location>
    </subcellularLocation>
</comment>
<dbReference type="SMART" id="SM00283">
    <property type="entry name" value="MA"/>
    <property type="match status" value="1"/>
</dbReference>
<evidence type="ECO:0000256" key="7">
    <source>
        <dbReference type="SAM" id="Phobius"/>
    </source>
</evidence>
<dbReference type="GO" id="GO:0006935">
    <property type="term" value="P:chemotaxis"/>
    <property type="evidence" value="ECO:0007669"/>
    <property type="project" value="InterPro"/>
</dbReference>
<dbReference type="Gene3D" id="6.10.340.10">
    <property type="match status" value="1"/>
</dbReference>
<dbReference type="Proteomes" id="UP000717624">
    <property type="component" value="Unassembled WGS sequence"/>
</dbReference>
<proteinExistence type="inferred from homology"/>
<dbReference type="AlphaFoldDB" id="A0A938XZR8"/>
<dbReference type="PANTHER" id="PTHR32089">
    <property type="entry name" value="METHYL-ACCEPTING CHEMOTAXIS PROTEIN MCPB"/>
    <property type="match status" value="1"/>
</dbReference>
<keyword evidence="11" id="KW-1185">Reference proteome</keyword>
<dbReference type="SMART" id="SM00304">
    <property type="entry name" value="HAMP"/>
    <property type="match status" value="2"/>
</dbReference>
<feature type="domain" description="HAMP" evidence="9">
    <location>
        <begin position="206"/>
        <end position="259"/>
    </location>
</feature>
<dbReference type="Gene3D" id="1.10.287.950">
    <property type="entry name" value="Methyl-accepting chemotaxis protein"/>
    <property type="match status" value="1"/>
</dbReference>
<keyword evidence="2" id="KW-1003">Cell membrane</keyword>
<organism evidence="10 11">
    <name type="scientific">Brevibacillus fulvus</name>
    <dbReference type="NCBI Taxonomy" id="1125967"/>
    <lineage>
        <taxon>Bacteria</taxon>
        <taxon>Bacillati</taxon>
        <taxon>Bacillota</taxon>
        <taxon>Bacilli</taxon>
        <taxon>Bacillales</taxon>
        <taxon>Paenibacillaceae</taxon>
        <taxon>Brevibacillus</taxon>
    </lineage>
</organism>
<name>A0A938XZR8_9BACL</name>
<dbReference type="PRINTS" id="PR00260">
    <property type="entry name" value="CHEMTRNSDUCR"/>
</dbReference>
<evidence type="ECO:0000256" key="6">
    <source>
        <dbReference type="PROSITE-ProRule" id="PRU00284"/>
    </source>
</evidence>
<dbReference type="InterPro" id="IPR004089">
    <property type="entry name" value="MCPsignal_dom"/>
</dbReference>
<dbReference type="CDD" id="cd06225">
    <property type="entry name" value="HAMP"/>
    <property type="match status" value="1"/>
</dbReference>
<feature type="domain" description="Methyl-accepting transducer" evidence="8">
    <location>
        <begin position="278"/>
        <end position="514"/>
    </location>
</feature>
<evidence type="ECO:0000259" key="8">
    <source>
        <dbReference type="PROSITE" id="PS50111"/>
    </source>
</evidence>
<sequence>MKLTNLIRIMSGIVIILSIISITSLFMLRFSFEQQRNTISNQTEMKNLALQLTQSIQYMVDEARKYSIFGETEHYDNFVRELNETKTREKVLEQFTQMHAPEAELALIKETIELSDGLVQDSEEAFAAVKESNFDKAQLLLFGSSYEGKLETVMQPAEQFQDTLNQRVQREVDAAVQRFELVETIGQVINILLIIATLITFYFIYRKVVKPLDQVTQVANRVAEGDLRVDKLPVTSKNEFGILAMSINRMVDNLRELIRNVDLSTQQVAASSHQLSASIEQTVQTTNQIAETAHELASGAEMQAEGAKAGAISIRDLSGGIQHVTESSTIVSQASEQTEKEAERGSESIQRAVKQIESIHDTVQDMEKLVKGLGERSAQIGNIVEVINSIAAQTNLLALNAAIEAARAGEHGRGFSVVADEVRKLAEQSQESAGQIAALIESIQEETAKVSQTMEVGTHQVGEGIDVMREAGVAFSGILQAARQVSAQIQQLAAAAQQMSSGSEQVAVSVDSMTEIASQASVKANQVAAATDEQLETIKDIAATADSLSQMAQELSELFRKFKL</sequence>
<dbReference type="FunFam" id="1.10.287.950:FF:000001">
    <property type="entry name" value="Methyl-accepting chemotaxis sensory transducer"/>
    <property type="match status" value="1"/>
</dbReference>
<dbReference type="InterPro" id="IPR003660">
    <property type="entry name" value="HAMP_dom"/>
</dbReference>
<gene>
    <name evidence="10" type="ORF">JOD01_002351</name>
</gene>
<accession>A0A938XZR8</accession>
<dbReference type="PROSITE" id="PS50111">
    <property type="entry name" value="CHEMOTAXIS_TRANSDUC_2"/>
    <property type="match status" value="1"/>
</dbReference>
<evidence type="ECO:0000259" key="9">
    <source>
        <dbReference type="PROSITE" id="PS50885"/>
    </source>
</evidence>
<dbReference type="GO" id="GO:0005886">
    <property type="term" value="C:plasma membrane"/>
    <property type="evidence" value="ECO:0007669"/>
    <property type="project" value="UniProtKB-SubCell"/>
</dbReference>
<reference evidence="10" key="1">
    <citation type="submission" date="2021-01" db="EMBL/GenBank/DDBJ databases">
        <title>Genomic Encyclopedia of Type Strains, Phase IV (KMG-IV): sequencing the most valuable type-strain genomes for metagenomic binning, comparative biology and taxonomic classification.</title>
        <authorList>
            <person name="Goeker M."/>
        </authorList>
    </citation>
    <scope>NUCLEOTIDE SEQUENCE</scope>
    <source>
        <strain evidence="10">DSM 25523</strain>
    </source>
</reference>
<dbReference type="GO" id="GO:0004888">
    <property type="term" value="F:transmembrane signaling receptor activity"/>
    <property type="evidence" value="ECO:0007669"/>
    <property type="project" value="InterPro"/>
</dbReference>
<evidence type="ECO:0000313" key="10">
    <source>
        <dbReference type="EMBL" id="MBM7590741.1"/>
    </source>
</evidence>
<keyword evidence="7" id="KW-0812">Transmembrane</keyword>
<dbReference type="GO" id="GO:0007165">
    <property type="term" value="P:signal transduction"/>
    <property type="evidence" value="ECO:0007669"/>
    <property type="project" value="UniProtKB-KW"/>
</dbReference>
<keyword evidence="3 7" id="KW-0472">Membrane</keyword>
<evidence type="ECO:0000313" key="11">
    <source>
        <dbReference type="Proteomes" id="UP000717624"/>
    </source>
</evidence>
<evidence type="ECO:0000256" key="3">
    <source>
        <dbReference type="ARBA" id="ARBA00023136"/>
    </source>
</evidence>
<evidence type="ECO:0000256" key="1">
    <source>
        <dbReference type="ARBA" id="ARBA00004236"/>
    </source>
</evidence>
<protein>
    <submittedName>
        <fullName evidence="10">Methyl-accepting chemotaxis protein</fullName>
    </submittedName>
</protein>
<dbReference type="SUPFAM" id="SSF58104">
    <property type="entry name" value="Methyl-accepting chemotaxis protein (MCP) signaling domain"/>
    <property type="match status" value="1"/>
</dbReference>
<feature type="transmembrane region" description="Helical" evidence="7">
    <location>
        <begin position="6"/>
        <end position="28"/>
    </location>
</feature>
<keyword evidence="4 6" id="KW-0807">Transducer</keyword>
<comment type="caution">
    <text evidence="10">The sequence shown here is derived from an EMBL/GenBank/DDBJ whole genome shotgun (WGS) entry which is preliminary data.</text>
</comment>
<dbReference type="PROSITE" id="PS50885">
    <property type="entry name" value="HAMP"/>
    <property type="match status" value="1"/>
</dbReference>
<dbReference type="EMBL" id="JAFBEB010000007">
    <property type="protein sequence ID" value="MBM7590741.1"/>
    <property type="molecule type" value="Genomic_DNA"/>
</dbReference>
<evidence type="ECO:0000256" key="4">
    <source>
        <dbReference type="ARBA" id="ARBA00023224"/>
    </source>
</evidence>
<comment type="similarity">
    <text evidence="5">Belongs to the methyl-accepting chemotaxis (MCP) protein family.</text>
</comment>
<dbReference type="PANTHER" id="PTHR32089:SF112">
    <property type="entry name" value="LYSOZYME-LIKE PROTEIN-RELATED"/>
    <property type="match status" value="1"/>
</dbReference>
<dbReference type="InterPro" id="IPR004090">
    <property type="entry name" value="Chemotax_Me-accpt_rcpt"/>
</dbReference>
<dbReference type="CDD" id="cd11386">
    <property type="entry name" value="MCP_signal"/>
    <property type="match status" value="1"/>
</dbReference>
<keyword evidence="7" id="KW-1133">Transmembrane helix</keyword>